<dbReference type="Pfam" id="PF02635">
    <property type="entry name" value="DsrE"/>
    <property type="match status" value="1"/>
</dbReference>
<dbReference type="InterPro" id="IPR027396">
    <property type="entry name" value="DsrEFH-like"/>
</dbReference>
<evidence type="ECO:0000313" key="3">
    <source>
        <dbReference type="Proteomes" id="UP000271849"/>
    </source>
</evidence>
<dbReference type="OrthoDB" id="9789418at2"/>
<dbReference type="SUPFAM" id="SSF75169">
    <property type="entry name" value="DsrEFH-like"/>
    <property type="match status" value="1"/>
</dbReference>
<dbReference type="RefSeq" id="WP_158349216.1">
    <property type="nucleotide sequence ID" value="NZ_LR025085.1"/>
</dbReference>
<dbReference type="EMBL" id="LR025085">
    <property type="protein sequence ID" value="VAX76841.1"/>
    <property type="molecule type" value="Genomic_DNA"/>
</dbReference>
<dbReference type="AlphaFoldDB" id="A0A3B1DMD3"/>
<accession>A0A3B1DMD3</accession>
<evidence type="ECO:0000256" key="1">
    <source>
        <dbReference type="ARBA" id="ARBA00005996"/>
    </source>
</evidence>
<gene>
    <name evidence="2" type="primary">tusC</name>
    <name evidence="2" type="ORF">BUCINSTRO3249_0359</name>
</gene>
<dbReference type="Gene3D" id="3.40.1260.10">
    <property type="entry name" value="DsrEFH-like"/>
    <property type="match status" value="1"/>
</dbReference>
<dbReference type="PANTHER" id="PTHR38780:SF1">
    <property type="entry name" value="PROTEIN TUSC"/>
    <property type="match status" value="1"/>
</dbReference>
<reference evidence="3" key="1">
    <citation type="submission" date="2018-09" db="EMBL/GenBank/DDBJ databases">
        <authorList>
            <person name="Manzano-Marin A."/>
            <person name="Manzano-Marin A."/>
        </authorList>
    </citation>
    <scope>NUCLEOTIDE SEQUENCE [LARGE SCALE GENOMIC DNA]</scope>
    <source>
        <strain evidence="3">BuCistrobi</strain>
    </source>
</reference>
<organism evidence="2 3">
    <name type="scientific">Buchnera aphidicola</name>
    <name type="common">Cinara strobi</name>
    <dbReference type="NCBI Taxonomy" id="1921549"/>
    <lineage>
        <taxon>Bacteria</taxon>
        <taxon>Pseudomonadati</taxon>
        <taxon>Pseudomonadota</taxon>
        <taxon>Gammaproteobacteria</taxon>
        <taxon>Enterobacterales</taxon>
        <taxon>Erwiniaceae</taxon>
        <taxon>Buchnera</taxon>
    </lineage>
</organism>
<dbReference type="PANTHER" id="PTHR38780">
    <property type="entry name" value="PROTEIN TUSC"/>
    <property type="match status" value="1"/>
</dbReference>
<protein>
    <submittedName>
        <fullName evidence="2">Protein TusC</fullName>
    </submittedName>
</protein>
<dbReference type="InterPro" id="IPR017462">
    <property type="entry name" value="Sulphur_relay_TusC/DsrF"/>
</dbReference>
<sequence>MKSTAFIFSSSPHGSSIGREGLDVALSFSLVTKKISFFFIDDGVLQLMLYQNPNLIHSHHHSLSFKIFLLYEIKGFFFCQRSAYQRGLKEDDNFIVPVKFLNSHCFLEQIKKYNFILKW</sequence>
<proteinExistence type="inferred from homology"/>
<evidence type="ECO:0000313" key="2">
    <source>
        <dbReference type="EMBL" id="VAX76841.1"/>
    </source>
</evidence>
<comment type="similarity">
    <text evidence="1">Belongs to the DsrF/TusC family.</text>
</comment>
<dbReference type="NCBIfam" id="NF001238">
    <property type="entry name" value="PRK00211.1"/>
    <property type="match status" value="1"/>
</dbReference>
<dbReference type="Proteomes" id="UP000271849">
    <property type="component" value="Chromosome"/>
</dbReference>
<dbReference type="STRING" id="1921549.GCA_900128825_00360"/>
<dbReference type="InterPro" id="IPR003787">
    <property type="entry name" value="Sulphur_relay_DsrE/F-like"/>
</dbReference>
<dbReference type="NCBIfam" id="TIGR03010">
    <property type="entry name" value="sulf_tusC_dsrF"/>
    <property type="match status" value="1"/>
</dbReference>
<name>A0A3B1DMD3_9GAMM</name>